<evidence type="ECO:0000313" key="21">
    <source>
        <dbReference type="Proteomes" id="UP000048600"/>
    </source>
</evidence>
<dbReference type="Proteomes" id="UP000050139">
    <property type="component" value="Unassembled WGS sequence"/>
</dbReference>
<evidence type="ECO:0000313" key="27">
    <source>
        <dbReference type="Proteomes" id="UP000256381"/>
    </source>
</evidence>
<reference evidence="12 26" key="3">
    <citation type="submission" date="2016-04" db="EMBL/GenBank/DDBJ databases">
        <authorList>
            <person name="Bigi M."/>
            <person name="Bigi F."/>
            <person name="Soria M.A."/>
        </authorList>
    </citation>
    <scope>NUCLEOTIDE SEQUENCE [LARGE SCALE GENOMIC DNA]</scope>
    <source>
        <strain evidence="12 26">6548</strain>
    </source>
</reference>
<evidence type="ECO:0000313" key="18">
    <source>
        <dbReference type="Proteomes" id="UP000045842"/>
    </source>
</evidence>
<dbReference type="EMBL" id="CNFU01000775">
    <property type="protein sequence ID" value="CKS48887.1"/>
    <property type="molecule type" value="Genomic_DNA"/>
</dbReference>
<reference evidence="13 27" key="4">
    <citation type="journal article" date="2017" name="N. Engl. J. Med.">
        <title>Transmission of Extensively Drug-Resistant Tuberculosis in South Africa.</title>
        <authorList>
            <person name="Shah N.S."/>
            <person name="Auld S.C."/>
            <person name="Brust J.C."/>
            <person name="Mathema B."/>
            <person name="Ismail N."/>
            <person name="Moodley P."/>
            <person name="Mlisana K."/>
            <person name="Allana S."/>
            <person name="Campbell A."/>
            <person name="Mthiyane T."/>
            <person name="Morris N."/>
            <person name="Mpangase P."/>
            <person name="van der Meulen H."/>
            <person name="Omar S.V."/>
            <person name="Brown T.S."/>
            <person name="Narechania A."/>
            <person name="Shaskina E."/>
            <person name="Kapwata T."/>
            <person name="Kreiswirth B."/>
            <person name="Gandhi N.R."/>
        </authorList>
    </citation>
    <scope>NUCLEOTIDE SEQUENCE [LARGE SCALE GENOMIC DNA]</scope>
    <source>
        <strain evidence="13 27">32301_S10</strain>
    </source>
</reference>
<reference evidence="12 26" key="5">
    <citation type="submission" date="2017-02" db="EMBL/GenBank/DDBJ databases">
        <title>Protein polymorphisms may explain contrasting epidemiological fitness of two variants of a multidrug-resistant Mycobacterium tuberculosis strain.</title>
        <authorList>
            <person name="Bigi M.M."/>
            <person name="Lopez B."/>
            <person name="Blanco F.C."/>
            <person name="Sasiain M.C."/>
            <person name="De La Barrera S."/>
            <person name="Ritacco V."/>
            <person name="Bigi F."/>
            <person name="Soria M.A."/>
        </authorList>
    </citation>
    <scope>NUCLEOTIDE SEQUENCE [LARGE SCALE GENOMIC DNA]</scope>
    <source>
        <strain evidence="12 26">6548</strain>
    </source>
</reference>
<dbReference type="EMBL" id="COPH01000013">
    <property type="protein sequence ID" value="CLW13829.1"/>
    <property type="molecule type" value="Genomic_DNA"/>
</dbReference>
<evidence type="ECO:0000313" key="3">
    <source>
        <dbReference type="EMBL" id="CKS48887.1"/>
    </source>
</evidence>
<evidence type="ECO:0000313" key="14">
    <source>
        <dbReference type="EMBL" id="VCU49997.1"/>
    </source>
</evidence>
<dbReference type="EMBL" id="CSAD01000374">
    <property type="protein sequence ID" value="COV86861.1"/>
    <property type="molecule type" value="Genomic_DNA"/>
</dbReference>
<dbReference type="Proteomes" id="UP000048600">
    <property type="component" value="Unassembled WGS sequence"/>
</dbReference>
<dbReference type="Proteomes" id="UP000044938">
    <property type="component" value="Unassembled WGS sequence"/>
</dbReference>
<dbReference type="Proteomes" id="UP000045842">
    <property type="component" value="Unassembled WGS sequence"/>
</dbReference>
<evidence type="ECO:0000313" key="24">
    <source>
        <dbReference type="Proteomes" id="UP000050139"/>
    </source>
</evidence>
<evidence type="ECO:0000313" key="28">
    <source>
        <dbReference type="Proteomes" id="UP000300237"/>
    </source>
</evidence>
<evidence type="ECO:0000313" key="10">
    <source>
        <dbReference type="EMBL" id="COW32614.1"/>
    </source>
</evidence>
<evidence type="ECO:0000313" key="12">
    <source>
        <dbReference type="EMBL" id="OMH59651.1"/>
    </source>
</evidence>
<evidence type="ECO:0000313" key="13">
    <source>
        <dbReference type="EMBL" id="REQ57637.1"/>
    </source>
</evidence>
<evidence type="ECO:0000313" key="20">
    <source>
        <dbReference type="Proteomes" id="UP000048289"/>
    </source>
</evidence>
<evidence type="ECO:0000313" key="2">
    <source>
        <dbReference type="EMBL" id="CFE50543.1"/>
    </source>
</evidence>
<dbReference type="EMBL" id="CSBK01002718">
    <property type="protein sequence ID" value="CPA14455.1"/>
    <property type="molecule type" value="Genomic_DNA"/>
</dbReference>
<evidence type="ECO:0000313" key="8">
    <source>
        <dbReference type="EMBL" id="COV86861.1"/>
    </source>
</evidence>
<name>A0A0E8VFF3_MYCTX</name>
<dbReference type="Proteomes" id="UP000050164">
    <property type="component" value="Unassembled WGS sequence"/>
</dbReference>
<evidence type="ECO:0000313" key="17">
    <source>
        <dbReference type="Proteomes" id="UP000044938"/>
    </source>
</evidence>
<dbReference type="EMBL" id="CNGE01000793">
    <property type="protein sequence ID" value="CKT35338.1"/>
    <property type="molecule type" value="Genomic_DNA"/>
</dbReference>
<dbReference type="Proteomes" id="UP000039021">
    <property type="component" value="Unassembled WGS sequence"/>
</dbReference>
<reference evidence="13" key="6">
    <citation type="submission" date="2018-07" db="EMBL/GenBank/DDBJ databases">
        <authorList>
            <person name="Shah S."/>
            <person name="Brown T."/>
            <person name="Auld S."/>
            <person name="Bratton K."/>
            <person name="Narechania A."/>
            <person name="Mathema B."/>
            <person name="Gandhi N."/>
        </authorList>
    </citation>
    <scope>NUCLEOTIDE SEQUENCE</scope>
    <source>
        <strain evidence="13">32301_S10</strain>
    </source>
</reference>
<dbReference type="Proteomes" id="UP000048289">
    <property type="component" value="Unassembled WGS sequence"/>
</dbReference>
<evidence type="ECO:0000313" key="26">
    <source>
        <dbReference type="Proteomes" id="UP000189452"/>
    </source>
</evidence>
<evidence type="ECO:0000313" key="1">
    <source>
        <dbReference type="EMBL" id="CFE39887.1"/>
    </source>
</evidence>
<evidence type="ECO:0000313" key="7">
    <source>
        <dbReference type="EMBL" id="CNU54298.1"/>
    </source>
</evidence>
<evidence type="ECO:0000313" key="11">
    <source>
        <dbReference type="EMBL" id="CPA14455.1"/>
    </source>
</evidence>
<dbReference type="Proteomes" id="UP000256381">
    <property type="component" value="Unassembled WGS sequence"/>
</dbReference>
<accession>A0A0E8VFF3</accession>
<sequence>MLGPYLVVVTATALAHASSRTSRLLRAIGGQAVMVLMALSGGISATSAGFDETLELGGRTTAAGGR</sequence>
<dbReference type="AlphaFoldDB" id="A0A0E8VFF3"/>
<dbReference type="EMBL" id="CFOH01000242">
    <property type="protein sequence ID" value="CFE50543.1"/>
    <property type="molecule type" value="Genomic_DNA"/>
</dbReference>
<dbReference type="EMBL" id="QTBD01000004">
    <property type="protein sequence ID" value="REQ57637.1"/>
    <property type="molecule type" value="Genomic_DNA"/>
</dbReference>
<dbReference type="EMBL" id="CNFT01001920">
    <property type="protein sequence ID" value="CKT76167.1"/>
    <property type="molecule type" value="Genomic_DNA"/>
</dbReference>
<dbReference type="EMBL" id="CQQC01000189">
    <property type="protein sequence ID" value="CNU54298.1"/>
    <property type="molecule type" value="Genomic_DNA"/>
</dbReference>
<reference evidence="14 28" key="7">
    <citation type="submission" date="2018-08" db="EMBL/GenBank/DDBJ databases">
        <authorList>
            <person name="Fokvardsen B D."/>
            <person name="Norman A."/>
        </authorList>
    </citation>
    <scope>NUCLEOTIDE SEQUENCE [LARGE SCALE GENOMIC DNA]</scope>
    <source>
        <strain evidence="14 28">DKC2</strain>
    </source>
</reference>
<dbReference type="Proteomes" id="UP000049023">
    <property type="component" value="Unassembled WGS sequence"/>
</dbReference>
<gene>
    <name evidence="12" type="ORF">A4S10_01822</name>
    <name evidence="14" type="ORF">DKC2_1834</name>
    <name evidence="13" type="ORF">DSJ38_00320</name>
    <name evidence="7" type="ORF">ERS007661_00830</name>
    <name evidence="8" type="ORF">ERS007679_02610</name>
    <name evidence="1" type="ORF">ERS007681_02276</name>
    <name evidence="2" type="ORF">ERS007688_01741</name>
    <name evidence="10" type="ORF">ERS007720_02355</name>
    <name evidence="11" type="ORF">ERS007739_04391</name>
    <name evidence="9" type="ORF">ERS007741_02103</name>
    <name evidence="4" type="ORF">ERS027646_03402</name>
    <name evidence="5" type="ORF">ERS027659_04804</name>
    <name evidence="3" type="ORF">ERS027661_03146</name>
    <name evidence="6" type="ORF">ERS094118_01967</name>
</gene>
<dbReference type="EMBL" id="LWDQ01000001">
    <property type="protein sequence ID" value="OMH59651.1"/>
    <property type="molecule type" value="Genomic_DNA"/>
</dbReference>
<organism evidence="11 15">
    <name type="scientific">Mycobacterium tuberculosis</name>
    <dbReference type="NCBI Taxonomy" id="1773"/>
    <lineage>
        <taxon>Bacteria</taxon>
        <taxon>Bacillati</taxon>
        <taxon>Actinomycetota</taxon>
        <taxon>Actinomycetes</taxon>
        <taxon>Mycobacteriales</taxon>
        <taxon>Mycobacteriaceae</taxon>
        <taxon>Mycobacterium</taxon>
        <taxon>Mycobacterium tuberculosis complex</taxon>
    </lineage>
</organism>
<evidence type="ECO:0000313" key="5">
    <source>
        <dbReference type="EMBL" id="CKT76167.1"/>
    </source>
</evidence>
<dbReference type="Proteomes" id="UP000300237">
    <property type="component" value="Chromosome"/>
</dbReference>
<dbReference type="EMBL" id="CHKL01000219">
    <property type="protein sequence ID" value="COW29499.1"/>
    <property type="molecule type" value="Genomic_DNA"/>
</dbReference>
<evidence type="ECO:0000313" key="15">
    <source>
        <dbReference type="Proteomes" id="UP000039021"/>
    </source>
</evidence>
<evidence type="ECO:0000313" key="22">
    <source>
        <dbReference type="Proteomes" id="UP000048948"/>
    </source>
</evidence>
<dbReference type="EMBL" id="LR027516">
    <property type="protein sequence ID" value="VCU49997.1"/>
    <property type="molecule type" value="Genomic_DNA"/>
</dbReference>
<dbReference type="Proteomes" id="UP000189452">
    <property type="component" value="Chromosome"/>
</dbReference>
<dbReference type="EMBL" id="CFOE01000286">
    <property type="protein sequence ID" value="CFE39887.1"/>
    <property type="molecule type" value="Genomic_DNA"/>
</dbReference>
<dbReference type="EMBL" id="CSAJ01000297">
    <property type="protein sequence ID" value="COW32614.1"/>
    <property type="molecule type" value="Genomic_DNA"/>
</dbReference>
<reference evidence="11 24" key="2">
    <citation type="submission" date="2015-03" db="EMBL/GenBank/DDBJ databases">
        <authorList>
            <consortium name="Pathogen Informatics"/>
            <person name="Murphy D."/>
        </authorList>
    </citation>
    <scope>NUCLEOTIDE SEQUENCE</scope>
    <source>
        <strain evidence="6 24">0268S</strain>
        <strain evidence="11">N09902308</strain>
    </source>
</reference>
<dbReference type="Proteomes" id="UP000039217">
    <property type="component" value="Unassembled WGS sequence"/>
</dbReference>
<evidence type="ECO:0000313" key="6">
    <source>
        <dbReference type="EMBL" id="CLW13829.1"/>
    </source>
</evidence>
<dbReference type="Proteomes" id="UP000048948">
    <property type="component" value="Unassembled WGS sequence"/>
</dbReference>
<evidence type="ECO:0000313" key="16">
    <source>
        <dbReference type="Proteomes" id="UP000039217"/>
    </source>
</evidence>
<protein>
    <submittedName>
        <fullName evidence="14">Membrane protein</fullName>
    </submittedName>
</protein>
<evidence type="ECO:0000313" key="19">
    <source>
        <dbReference type="Proteomes" id="UP000046947"/>
    </source>
</evidence>
<evidence type="ECO:0000313" key="25">
    <source>
        <dbReference type="Proteomes" id="UP000050164"/>
    </source>
</evidence>
<dbReference type="Proteomes" id="UP000046947">
    <property type="component" value="Unassembled WGS sequence"/>
</dbReference>
<reference evidence="15 16" key="1">
    <citation type="submission" date="2015-03" db="EMBL/GenBank/DDBJ databases">
        <authorList>
            <consortium name="Pathogen Informatics"/>
        </authorList>
    </citation>
    <scope>NUCLEOTIDE SEQUENCE [LARGE SCALE GENOMIC DNA]</scope>
    <source>
        <strain evidence="4 22">Bir 172</strain>
        <strain evidence="5 25">Bir 185</strain>
        <strain evidence="3 23">Bir 187</strain>
        <strain evidence="7 16">D00501624</strain>
        <strain evidence="8 18">G09801536</strain>
        <strain evidence="1 20">G09901357</strain>
        <strain evidence="2 19">H09601792</strain>
        <strain evidence="10 17">M09401471</strain>
        <strain evidence="15">N09902308</strain>
        <strain evidence="9 21">P00601463</strain>
    </source>
</reference>
<evidence type="ECO:0000313" key="4">
    <source>
        <dbReference type="EMBL" id="CKT35338.1"/>
    </source>
</evidence>
<proteinExistence type="predicted"/>
<evidence type="ECO:0000313" key="23">
    <source>
        <dbReference type="Proteomes" id="UP000049023"/>
    </source>
</evidence>
<evidence type="ECO:0000313" key="9">
    <source>
        <dbReference type="EMBL" id="COW29499.1"/>
    </source>
</evidence>